<dbReference type="AlphaFoldDB" id="A0AAE0FEA5"/>
<feature type="non-terminal residue" evidence="1">
    <location>
        <position position="1"/>
    </location>
</feature>
<comment type="caution">
    <text evidence="1">The sequence shown here is derived from an EMBL/GenBank/DDBJ whole genome shotgun (WGS) entry which is preliminary data.</text>
</comment>
<sequence>RWCPYSLAVRRCPLATNTSCTAASKYTASGWSPLSVSAGELKPGNGHRSAGTCASTHHGQAEPSLGIWLLALGQCLLPKAGNLAEALLHVSGIVQGPPIQQMQWCFTRHMDVPGMGALAQDDELCLGIRKSPSQRQDRALLVHNLLALSGDPDVMTFRNP</sequence>
<evidence type="ECO:0000313" key="2">
    <source>
        <dbReference type="Proteomes" id="UP001190700"/>
    </source>
</evidence>
<name>A0AAE0FEA5_9CHLO</name>
<gene>
    <name evidence="1" type="ORF">CYMTET_33173</name>
</gene>
<organism evidence="1 2">
    <name type="scientific">Cymbomonas tetramitiformis</name>
    <dbReference type="NCBI Taxonomy" id="36881"/>
    <lineage>
        <taxon>Eukaryota</taxon>
        <taxon>Viridiplantae</taxon>
        <taxon>Chlorophyta</taxon>
        <taxon>Pyramimonadophyceae</taxon>
        <taxon>Pyramimonadales</taxon>
        <taxon>Pyramimonadaceae</taxon>
        <taxon>Cymbomonas</taxon>
    </lineage>
</organism>
<protein>
    <submittedName>
        <fullName evidence="1">Uncharacterized protein</fullName>
    </submittedName>
</protein>
<dbReference type="Proteomes" id="UP001190700">
    <property type="component" value="Unassembled WGS sequence"/>
</dbReference>
<keyword evidence="2" id="KW-1185">Reference proteome</keyword>
<accession>A0AAE0FEA5</accession>
<evidence type="ECO:0000313" key="1">
    <source>
        <dbReference type="EMBL" id="KAK3257751.1"/>
    </source>
</evidence>
<proteinExistence type="predicted"/>
<reference evidence="1 2" key="1">
    <citation type="journal article" date="2015" name="Genome Biol. Evol.">
        <title>Comparative Genomics of a Bacterivorous Green Alga Reveals Evolutionary Causalities and Consequences of Phago-Mixotrophic Mode of Nutrition.</title>
        <authorList>
            <person name="Burns J.A."/>
            <person name="Paasch A."/>
            <person name="Narechania A."/>
            <person name="Kim E."/>
        </authorList>
    </citation>
    <scope>NUCLEOTIDE SEQUENCE [LARGE SCALE GENOMIC DNA]</scope>
    <source>
        <strain evidence="1 2">PLY_AMNH</strain>
    </source>
</reference>
<dbReference type="EMBL" id="LGRX02020158">
    <property type="protein sequence ID" value="KAK3257751.1"/>
    <property type="molecule type" value="Genomic_DNA"/>
</dbReference>